<dbReference type="EMBL" id="JAFCMP010000043">
    <property type="protein sequence ID" value="KAG5189883.1"/>
    <property type="molecule type" value="Genomic_DNA"/>
</dbReference>
<feature type="active site" description="Charge relay system" evidence="2">
    <location>
        <position position="186"/>
    </location>
</feature>
<feature type="domain" description="AB hydrolase-1" evidence="3">
    <location>
        <begin position="110"/>
        <end position="355"/>
    </location>
</feature>
<organism evidence="4 5">
    <name type="scientific">Tribonema minus</name>
    <dbReference type="NCBI Taxonomy" id="303371"/>
    <lineage>
        <taxon>Eukaryota</taxon>
        <taxon>Sar</taxon>
        <taxon>Stramenopiles</taxon>
        <taxon>Ochrophyta</taxon>
        <taxon>PX clade</taxon>
        <taxon>Xanthophyceae</taxon>
        <taxon>Tribonematales</taxon>
        <taxon>Tribonemataceae</taxon>
        <taxon>Tribonema</taxon>
    </lineage>
</organism>
<dbReference type="OrthoDB" id="247542at2759"/>
<dbReference type="PIRSF" id="PIRSF005211">
    <property type="entry name" value="Ab_hydro_YheT"/>
    <property type="match status" value="1"/>
</dbReference>
<evidence type="ECO:0000256" key="1">
    <source>
        <dbReference type="ARBA" id="ARBA00010884"/>
    </source>
</evidence>
<evidence type="ECO:0000259" key="3">
    <source>
        <dbReference type="Pfam" id="PF00561"/>
    </source>
</evidence>
<dbReference type="SUPFAM" id="SSF53474">
    <property type="entry name" value="alpha/beta-Hydrolases"/>
    <property type="match status" value="1"/>
</dbReference>
<sequence length="384" mass="41530">MSASGTAAAVDVTTFRTWTQTSPQAAAESFQPAEFQCARWAFNPHVHTIFGSGEVAKRVFRKDGPAVDYRRERLDTPDGDFIDVDFYDGGANSDGGEGAAAAGGGKIAVLTHGLESTSTAPLTARMALAFAAKGYRVAVLCFRSCSGEDNRTLGAYHMGFTDDLGFLVETLRKRHPSDPIFLSGFSLGGNVISKYLGEIGSRAQELGIIGASVSCVPFDAVGCQEQIDSGFNRRVYSGNFLKSLKPKIARKFADPALAEQAKKVLDLEAILACSSIGEFDDLYIAKVYGFDSATDYYIKNQSGPFLKKVTVPLLAIQARDDPFMRADTLPTQETCEGAPIKLAYYDKGGHCAFISRDRADRENNGWLPLQLARFAEHLETAHAS</sequence>
<protein>
    <submittedName>
        <fullName evidence="4">Alpha/beta hydrolase protein</fullName>
    </submittedName>
</protein>
<dbReference type="Proteomes" id="UP000664859">
    <property type="component" value="Unassembled WGS sequence"/>
</dbReference>
<gene>
    <name evidence="4" type="ORF">JKP88DRAFT_300379</name>
</gene>
<dbReference type="Pfam" id="PF00561">
    <property type="entry name" value="Abhydrolase_1"/>
    <property type="match status" value="1"/>
</dbReference>
<dbReference type="InterPro" id="IPR012020">
    <property type="entry name" value="ABHD4"/>
</dbReference>
<keyword evidence="4" id="KW-0378">Hydrolase</keyword>
<accession>A0A835ZB94</accession>
<dbReference type="InterPro" id="IPR050960">
    <property type="entry name" value="AB_hydrolase_4_sf"/>
</dbReference>
<comment type="similarity">
    <text evidence="1">Belongs to the AB hydrolase superfamily. AB hydrolase 4 family.</text>
</comment>
<dbReference type="InterPro" id="IPR029058">
    <property type="entry name" value="AB_hydrolase_fold"/>
</dbReference>
<name>A0A835ZB94_9STRA</name>
<evidence type="ECO:0000313" key="4">
    <source>
        <dbReference type="EMBL" id="KAG5189883.1"/>
    </source>
</evidence>
<proteinExistence type="inferred from homology"/>
<dbReference type="Gene3D" id="3.40.50.1820">
    <property type="entry name" value="alpha/beta hydrolase"/>
    <property type="match status" value="1"/>
</dbReference>
<evidence type="ECO:0000256" key="2">
    <source>
        <dbReference type="PIRSR" id="PIRSR005211-1"/>
    </source>
</evidence>
<dbReference type="InterPro" id="IPR000073">
    <property type="entry name" value="AB_hydrolase_1"/>
</dbReference>
<dbReference type="PANTHER" id="PTHR10794">
    <property type="entry name" value="ABHYDROLASE DOMAIN-CONTAINING PROTEIN"/>
    <property type="match status" value="1"/>
</dbReference>
<evidence type="ECO:0000313" key="5">
    <source>
        <dbReference type="Proteomes" id="UP000664859"/>
    </source>
</evidence>
<dbReference type="GO" id="GO:0047372">
    <property type="term" value="F:monoacylglycerol lipase activity"/>
    <property type="evidence" value="ECO:0007669"/>
    <property type="project" value="TreeGrafter"/>
</dbReference>
<comment type="caution">
    <text evidence="4">The sequence shown here is derived from an EMBL/GenBank/DDBJ whole genome shotgun (WGS) entry which is preliminary data.</text>
</comment>
<dbReference type="GO" id="GO:0034338">
    <property type="term" value="F:short-chain carboxylesterase activity"/>
    <property type="evidence" value="ECO:0007669"/>
    <property type="project" value="TreeGrafter"/>
</dbReference>
<dbReference type="PANTHER" id="PTHR10794:SF63">
    <property type="entry name" value="ALPHA_BETA HYDROLASE 1, ISOFORM A"/>
    <property type="match status" value="1"/>
</dbReference>
<reference evidence="4" key="1">
    <citation type="submission" date="2021-02" db="EMBL/GenBank/DDBJ databases">
        <title>First Annotated Genome of the Yellow-green Alga Tribonema minus.</title>
        <authorList>
            <person name="Mahan K.M."/>
        </authorList>
    </citation>
    <scope>NUCLEOTIDE SEQUENCE</scope>
    <source>
        <strain evidence="4">UTEX B ZZ1240</strain>
    </source>
</reference>
<dbReference type="AlphaFoldDB" id="A0A835ZB94"/>
<feature type="active site" description="Charge relay system" evidence="2">
    <location>
        <position position="321"/>
    </location>
</feature>
<keyword evidence="5" id="KW-1185">Reference proteome</keyword>
<feature type="active site" description="Charge relay system" evidence="2">
    <location>
        <position position="350"/>
    </location>
</feature>